<accession>A0A843TIN3</accession>
<protein>
    <recommendedName>
        <fullName evidence="1">DUF1279 domain-containing protein</fullName>
    </recommendedName>
</protein>
<dbReference type="OrthoDB" id="426386at2759"/>
<dbReference type="EMBL" id="NMUH01000075">
    <property type="protein sequence ID" value="MQL70701.1"/>
    <property type="molecule type" value="Genomic_DNA"/>
</dbReference>
<name>A0A843TIN3_COLES</name>
<gene>
    <name evidence="2" type="ORF">Taro_002987</name>
</gene>
<dbReference type="AlphaFoldDB" id="A0A843TIN3"/>
<dbReference type="GO" id="GO:0005739">
    <property type="term" value="C:mitochondrion"/>
    <property type="evidence" value="ECO:0007669"/>
    <property type="project" value="TreeGrafter"/>
</dbReference>
<proteinExistence type="predicted"/>
<comment type="caution">
    <text evidence="2">The sequence shown here is derived from an EMBL/GenBank/DDBJ whole genome shotgun (WGS) entry which is preliminary data.</text>
</comment>
<reference evidence="2" key="1">
    <citation type="submission" date="2017-07" db="EMBL/GenBank/DDBJ databases">
        <title>Taro Niue Genome Assembly and Annotation.</title>
        <authorList>
            <person name="Atibalentja N."/>
            <person name="Keating K."/>
            <person name="Fields C.J."/>
        </authorList>
    </citation>
    <scope>NUCLEOTIDE SEQUENCE</scope>
    <source>
        <strain evidence="2">Niue_2</strain>
        <tissue evidence="2">Leaf</tissue>
    </source>
</reference>
<dbReference type="PANTHER" id="PTHR21377">
    <property type="entry name" value="PROTEIN FAM210B, MITOCHONDRIAL"/>
    <property type="match status" value="1"/>
</dbReference>
<evidence type="ECO:0000259" key="1">
    <source>
        <dbReference type="Pfam" id="PF06916"/>
    </source>
</evidence>
<dbReference type="Proteomes" id="UP000652761">
    <property type="component" value="Unassembled WGS sequence"/>
</dbReference>
<organism evidence="2 3">
    <name type="scientific">Colocasia esculenta</name>
    <name type="common">Wild taro</name>
    <name type="synonym">Arum esculentum</name>
    <dbReference type="NCBI Taxonomy" id="4460"/>
    <lineage>
        <taxon>Eukaryota</taxon>
        <taxon>Viridiplantae</taxon>
        <taxon>Streptophyta</taxon>
        <taxon>Embryophyta</taxon>
        <taxon>Tracheophyta</taxon>
        <taxon>Spermatophyta</taxon>
        <taxon>Magnoliopsida</taxon>
        <taxon>Liliopsida</taxon>
        <taxon>Araceae</taxon>
        <taxon>Aroideae</taxon>
        <taxon>Colocasieae</taxon>
        <taxon>Colocasia</taxon>
    </lineage>
</organism>
<dbReference type="InterPro" id="IPR045866">
    <property type="entry name" value="FAM210A/B-like"/>
</dbReference>
<dbReference type="PANTHER" id="PTHR21377:SF0">
    <property type="entry name" value="PROTEIN FAM210B, MITOCHONDRIAL"/>
    <property type="match status" value="1"/>
</dbReference>
<evidence type="ECO:0000313" key="3">
    <source>
        <dbReference type="Proteomes" id="UP000652761"/>
    </source>
</evidence>
<dbReference type="InterPro" id="IPR009688">
    <property type="entry name" value="FAM210A/B-like_dom"/>
</dbReference>
<dbReference type="Pfam" id="PF06916">
    <property type="entry name" value="FAM210A-B_dom"/>
    <property type="match status" value="1"/>
</dbReference>
<evidence type="ECO:0000313" key="2">
    <source>
        <dbReference type="EMBL" id="MQL70701.1"/>
    </source>
</evidence>
<feature type="domain" description="DUF1279" evidence="1">
    <location>
        <begin position="6"/>
        <end position="125"/>
    </location>
</feature>
<keyword evidence="3" id="KW-1185">Reference proteome</keyword>
<sequence>MAFGGRFRDLIKKYGKVAVGVHFSVSAASITGLYVAIKNNVDVASVLERVGLPGLSKEEDGEAAAAGPTRADPSDRAAIVLDDDVVAPPPQVEPPRRRNRTAELAASSGGALALAILCNKALFPLHKDREMKSTASLDREANQPFARSLQVYLNE</sequence>